<dbReference type="AlphaFoldDB" id="A0A9W7CM54"/>
<dbReference type="GO" id="GO:0033615">
    <property type="term" value="P:mitochondrial proton-transporting ATP synthase complex assembly"/>
    <property type="evidence" value="ECO:0007669"/>
    <property type="project" value="TreeGrafter"/>
</dbReference>
<dbReference type="InterPro" id="IPR009724">
    <property type="entry name" value="TMEM70"/>
</dbReference>
<keyword evidence="2" id="KW-1185">Reference proteome</keyword>
<sequence>MLHLHTGHLLLRSFSFRVSPSLINSSSHRFITSKSENKIVPEVLKYVGPFANLTHRLKRVSLLTASIGLILPLTSLYTTSSVPPIGQIAVTSVALTTAVGSTALLNYCVSPYVHRLSEREGRFEAVTVDFWARKINTKFELDDVTSSSALARPFCNFVAKGVPMYVHGELMNDKKLLKRLVKRELSKGEREGRSDDPDVED</sequence>
<comment type="caution">
    <text evidence="1">The sequence shown here is derived from an EMBL/GenBank/DDBJ whole genome shotgun (WGS) entry which is preliminary data.</text>
</comment>
<dbReference type="Proteomes" id="UP001165160">
    <property type="component" value="Unassembled WGS sequence"/>
</dbReference>
<dbReference type="InterPro" id="IPR045325">
    <property type="entry name" value="TMEM70/TMEM186/TMEM223"/>
</dbReference>
<name>A0A9W7CM54_9STRA</name>
<dbReference type="GO" id="GO:0031966">
    <property type="term" value="C:mitochondrial membrane"/>
    <property type="evidence" value="ECO:0007669"/>
    <property type="project" value="TreeGrafter"/>
</dbReference>
<dbReference type="EMBL" id="BRXX01000390">
    <property type="protein sequence ID" value="GMI08901.1"/>
    <property type="molecule type" value="Genomic_DNA"/>
</dbReference>
<evidence type="ECO:0000313" key="1">
    <source>
        <dbReference type="EMBL" id="GMI08901.1"/>
    </source>
</evidence>
<protein>
    <recommendedName>
        <fullName evidence="3">Transmembrane protein 186</fullName>
    </recommendedName>
</protein>
<accession>A0A9W7CM54</accession>
<proteinExistence type="predicted"/>
<evidence type="ECO:0008006" key="3">
    <source>
        <dbReference type="Google" id="ProtNLM"/>
    </source>
</evidence>
<gene>
    <name evidence="1" type="ORF">TrVE_jg2099</name>
</gene>
<evidence type="ECO:0000313" key="2">
    <source>
        <dbReference type="Proteomes" id="UP001165160"/>
    </source>
</evidence>
<dbReference type="PANTHER" id="PTHR13281">
    <property type="entry name" value="TRANSMEMBRANE PROTEIN 70, MITOCHONDRIAL"/>
    <property type="match status" value="1"/>
</dbReference>
<dbReference type="Pfam" id="PF06979">
    <property type="entry name" value="TMEM70"/>
    <property type="match status" value="1"/>
</dbReference>
<organism evidence="1 2">
    <name type="scientific">Triparma verrucosa</name>
    <dbReference type="NCBI Taxonomy" id="1606542"/>
    <lineage>
        <taxon>Eukaryota</taxon>
        <taxon>Sar</taxon>
        <taxon>Stramenopiles</taxon>
        <taxon>Ochrophyta</taxon>
        <taxon>Bolidophyceae</taxon>
        <taxon>Parmales</taxon>
        <taxon>Triparmaceae</taxon>
        <taxon>Triparma</taxon>
    </lineage>
</organism>
<dbReference type="PANTHER" id="PTHR13281:SF0">
    <property type="entry name" value="TRANSMEMBRANE PROTEIN 70, MITOCHONDRIAL"/>
    <property type="match status" value="1"/>
</dbReference>
<reference evidence="2" key="1">
    <citation type="journal article" date="2023" name="Commun. Biol.">
        <title>Genome analysis of Parmales, the sister group of diatoms, reveals the evolutionary specialization of diatoms from phago-mixotrophs to photoautotrophs.</title>
        <authorList>
            <person name="Ban H."/>
            <person name="Sato S."/>
            <person name="Yoshikawa S."/>
            <person name="Yamada K."/>
            <person name="Nakamura Y."/>
            <person name="Ichinomiya M."/>
            <person name="Sato N."/>
            <person name="Blanc-Mathieu R."/>
            <person name="Endo H."/>
            <person name="Kuwata A."/>
            <person name="Ogata H."/>
        </authorList>
    </citation>
    <scope>NUCLEOTIDE SEQUENCE [LARGE SCALE GENOMIC DNA]</scope>
    <source>
        <strain evidence="2">NIES 3699</strain>
    </source>
</reference>